<sequence length="244" mass="27564">MAALEVVKVGCRWRIGTGHLVNIWKNPWLPRTPSFRIITPNPHDDRVVSMHDLILHNSREWNMRVLIAFFWPIDRDLICQIPFSLFGSSDFLVWHYSSNGLYSVRSAYHSALSLAFPAGTSGEDRSRNLCGQLETSFALRNSGWIHSKLPFRFYYAESYTYEQHLWVSDFVASPLPADNIKINFEGSVRNGGRALGLEVVARDAAGECLAWISSRLDRKGSTQMAETLAAWKPFVLRCGITGVG</sequence>
<protein>
    <submittedName>
        <fullName evidence="1">Uncharacterized protein</fullName>
    </submittedName>
</protein>
<gene>
    <name evidence="1" type="ORF">Sradi_6219700</name>
</gene>
<evidence type="ECO:0000313" key="1">
    <source>
        <dbReference type="EMBL" id="KAL0303516.1"/>
    </source>
</evidence>
<dbReference type="EMBL" id="JACGWJ010000029">
    <property type="protein sequence ID" value="KAL0303516.1"/>
    <property type="molecule type" value="Genomic_DNA"/>
</dbReference>
<name>A0AAW2KAJ4_SESRA</name>
<organism evidence="1">
    <name type="scientific">Sesamum radiatum</name>
    <name type="common">Black benniseed</name>
    <dbReference type="NCBI Taxonomy" id="300843"/>
    <lineage>
        <taxon>Eukaryota</taxon>
        <taxon>Viridiplantae</taxon>
        <taxon>Streptophyta</taxon>
        <taxon>Embryophyta</taxon>
        <taxon>Tracheophyta</taxon>
        <taxon>Spermatophyta</taxon>
        <taxon>Magnoliopsida</taxon>
        <taxon>eudicotyledons</taxon>
        <taxon>Gunneridae</taxon>
        <taxon>Pentapetalae</taxon>
        <taxon>asterids</taxon>
        <taxon>lamiids</taxon>
        <taxon>Lamiales</taxon>
        <taxon>Pedaliaceae</taxon>
        <taxon>Sesamum</taxon>
    </lineage>
</organism>
<accession>A0AAW2KAJ4</accession>
<reference evidence="1" key="2">
    <citation type="journal article" date="2024" name="Plant">
        <title>Genomic evolution and insights into agronomic trait innovations of Sesamum species.</title>
        <authorList>
            <person name="Miao H."/>
            <person name="Wang L."/>
            <person name="Qu L."/>
            <person name="Liu H."/>
            <person name="Sun Y."/>
            <person name="Le M."/>
            <person name="Wang Q."/>
            <person name="Wei S."/>
            <person name="Zheng Y."/>
            <person name="Lin W."/>
            <person name="Duan Y."/>
            <person name="Cao H."/>
            <person name="Xiong S."/>
            <person name="Wang X."/>
            <person name="Wei L."/>
            <person name="Li C."/>
            <person name="Ma Q."/>
            <person name="Ju M."/>
            <person name="Zhao R."/>
            <person name="Li G."/>
            <person name="Mu C."/>
            <person name="Tian Q."/>
            <person name="Mei H."/>
            <person name="Zhang T."/>
            <person name="Gao T."/>
            <person name="Zhang H."/>
        </authorList>
    </citation>
    <scope>NUCLEOTIDE SEQUENCE</scope>
    <source>
        <strain evidence="1">G02</strain>
    </source>
</reference>
<reference evidence="1" key="1">
    <citation type="submission" date="2020-06" db="EMBL/GenBank/DDBJ databases">
        <authorList>
            <person name="Li T."/>
            <person name="Hu X."/>
            <person name="Zhang T."/>
            <person name="Song X."/>
            <person name="Zhang H."/>
            <person name="Dai N."/>
            <person name="Sheng W."/>
            <person name="Hou X."/>
            <person name="Wei L."/>
        </authorList>
    </citation>
    <scope>NUCLEOTIDE SEQUENCE</scope>
    <source>
        <strain evidence="1">G02</strain>
        <tissue evidence="1">Leaf</tissue>
    </source>
</reference>
<dbReference type="AlphaFoldDB" id="A0AAW2KAJ4"/>
<proteinExistence type="predicted"/>
<comment type="caution">
    <text evidence="1">The sequence shown here is derived from an EMBL/GenBank/DDBJ whole genome shotgun (WGS) entry which is preliminary data.</text>
</comment>